<reference evidence="1" key="1">
    <citation type="submission" date="2018-05" db="EMBL/GenBank/DDBJ databases">
        <authorList>
            <person name="Lanie J.A."/>
            <person name="Ng W.-L."/>
            <person name="Kazmierczak K.M."/>
            <person name="Andrzejewski T.M."/>
            <person name="Davidsen T.M."/>
            <person name="Wayne K.J."/>
            <person name="Tettelin H."/>
            <person name="Glass J.I."/>
            <person name="Rusch D."/>
            <person name="Podicherti R."/>
            <person name="Tsui H.-C.T."/>
            <person name="Winkler M.E."/>
        </authorList>
    </citation>
    <scope>NUCLEOTIDE SEQUENCE</scope>
</reference>
<dbReference type="AlphaFoldDB" id="A0A382HU42"/>
<proteinExistence type="predicted"/>
<name>A0A382HU42_9ZZZZ</name>
<dbReference type="EMBL" id="UINC01063345">
    <property type="protein sequence ID" value="SVB90886.1"/>
    <property type="molecule type" value="Genomic_DNA"/>
</dbReference>
<accession>A0A382HU42</accession>
<evidence type="ECO:0000313" key="1">
    <source>
        <dbReference type="EMBL" id="SVB90886.1"/>
    </source>
</evidence>
<gene>
    <name evidence="1" type="ORF">METZ01_LOCUS243740</name>
</gene>
<organism evidence="1">
    <name type="scientific">marine metagenome</name>
    <dbReference type="NCBI Taxonomy" id="408172"/>
    <lineage>
        <taxon>unclassified sequences</taxon>
        <taxon>metagenomes</taxon>
        <taxon>ecological metagenomes</taxon>
    </lineage>
</organism>
<protein>
    <submittedName>
        <fullName evidence="1">Uncharacterized protein</fullName>
    </submittedName>
</protein>
<sequence length="32" mass="3783">MLLSIRFSVVQNVRKWWEGFGKDLEDDIEANS</sequence>